<dbReference type="AlphaFoldDB" id="X0REE2"/>
<dbReference type="Proteomes" id="UP000019491">
    <property type="component" value="Unassembled WGS sequence"/>
</dbReference>
<evidence type="ECO:0000313" key="2">
    <source>
        <dbReference type="Proteomes" id="UP000019491"/>
    </source>
</evidence>
<name>X0REE2_RHOWR</name>
<reference evidence="1 2" key="1">
    <citation type="submission" date="2014-02" db="EMBL/GenBank/DDBJ databases">
        <title>Whole genome shotgun sequence of Rhodococcus wratislaviensis NBRC 100605.</title>
        <authorList>
            <person name="Hosoyama A."/>
            <person name="Tsuchikane K."/>
            <person name="Yoshida I."/>
            <person name="Ohji S."/>
            <person name="Ichikawa N."/>
            <person name="Yamazoe A."/>
            <person name="Fujita N."/>
        </authorList>
    </citation>
    <scope>NUCLEOTIDE SEQUENCE [LARGE SCALE GENOMIC DNA]</scope>
    <source>
        <strain evidence="1 2">NBRC 100605</strain>
    </source>
</reference>
<keyword evidence="2" id="KW-1185">Reference proteome</keyword>
<accession>X0REE2</accession>
<gene>
    <name evidence="1" type="ORF">RW1_082_00020</name>
</gene>
<proteinExistence type="predicted"/>
<evidence type="ECO:0000313" key="1">
    <source>
        <dbReference type="EMBL" id="GAF49420.1"/>
    </source>
</evidence>
<protein>
    <submittedName>
        <fullName evidence="1">Uncharacterized protein</fullName>
    </submittedName>
</protein>
<dbReference type="EMBL" id="BAWF01000082">
    <property type="protein sequence ID" value="GAF49420.1"/>
    <property type="molecule type" value="Genomic_DNA"/>
</dbReference>
<comment type="caution">
    <text evidence="1">The sequence shown here is derived from an EMBL/GenBank/DDBJ whole genome shotgun (WGS) entry which is preliminary data.</text>
</comment>
<sequence>MSGNGTVHIFLQKALPWPSPDRPRRSYVDAGTQRFSDLIVYVIHITYFGVHLTLRLVPDLAQSQLPRKRWDQFDRGTADRESL</sequence>
<organism evidence="1 2">
    <name type="scientific">Rhodococcus wratislaviensis NBRC 100605</name>
    <dbReference type="NCBI Taxonomy" id="1219028"/>
    <lineage>
        <taxon>Bacteria</taxon>
        <taxon>Bacillati</taxon>
        <taxon>Actinomycetota</taxon>
        <taxon>Actinomycetes</taxon>
        <taxon>Mycobacteriales</taxon>
        <taxon>Nocardiaceae</taxon>
        <taxon>Rhodococcus</taxon>
    </lineage>
</organism>